<dbReference type="GO" id="GO:0030479">
    <property type="term" value="C:actin cortical patch"/>
    <property type="evidence" value="ECO:0007669"/>
    <property type="project" value="EnsemblFungi"/>
</dbReference>
<dbReference type="GO" id="GO:0051014">
    <property type="term" value="P:actin filament severing"/>
    <property type="evidence" value="ECO:0007669"/>
    <property type="project" value="EnsemblFungi"/>
</dbReference>
<dbReference type="SUPFAM" id="SSF50978">
    <property type="entry name" value="WD40 repeat-like"/>
    <property type="match status" value="2"/>
</dbReference>
<comment type="similarity">
    <text evidence="3">Belongs to the WD repeat AIP1 family.</text>
</comment>
<dbReference type="GO" id="GO:0032466">
    <property type="term" value="P:negative regulation of cytokinesis"/>
    <property type="evidence" value="ECO:0007669"/>
    <property type="project" value="EnsemblFungi"/>
</dbReference>
<evidence type="ECO:0000256" key="2">
    <source>
        <dbReference type="ARBA" id="ARBA00022737"/>
    </source>
</evidence>
<accession>A0A1E3ND92</accession>
<dbReference type="PROSITE" id="PS50294">
    <property type="entry name" value="WD_REPEATS_REGION"/>
    <property type="match status" value="2"/>
</dbReference>
<dbReference type="PROSITE" id="PS50082">
    <property type="entry name" value="WD_REPEATS_2"/>
    <property type="match status" value="4"/>
</dbReference>
<evidence type="ECO:0000313" key="6">
    <source>
        <dbReference type="Proteomes" id="UP000094455"/>
    </source>
</evidence>
<evidence type="ECO:0000256" key="4">
    <source>
        <dbReference type="PROSITE-ProRule" id="PRU00221"/>
    </source>
</evidence>
<dbReference type="PANTHER" id="PTHR19856:SF0">
    <property type="entry name" value="WD REPEAT-CONTAINING PROTEIN 1"/>
    <property type="match status" value="1"/>
</dbReference>
<dbReference type="GO" id="GO:0003786">
    <property type="term" value="F:actin lateral binding"/>
    <property type="evidence" value="ECO:0007669"/>
    <property type="project" value="EnsemblFungi"/>
</dbReference>
<feature type="repeat" description="WD" evidence="4">
    <location>
        <begin position="186"/>
        <end position="227"/>
    </location>
</feature>
<keyword evidence="2" id="KW-0677">Repeat</keyword>
<dbReference type="GO" id="GO:0030042">
    <property type="term" value="P:actin filament depolymerization"/>
    <property type="evidence" value="ECO:0007669"/>
    <property type="project" value="EnsemblFungi"/>
</dbReference>
<name>A0A1E3ND92_9ASCO</name>
<dbReference type="SMART" id="SM00320">
    <property type="entry name" value="WD40"/>
    <property type="match status" value="10"/>
</dbReference>
<dbReference type="FunFam" id="2.130.10.10:FF:000167">
    <property type="entry name" value="Actin-interacting protein 1"/>
    <property type="match status" value="1"/>
</dbReference>
<organism evidence="5 6">
    <name type="scientific">Pichia membranifaciens NRRL Y-2026</name>
    <dbReference type="NCBI Taxonomy" id="763406"/>
    <lineage>
        <taxon>Eukaryota</taxon>
        <taxon>Fungi</taxon>
        <taxon>Dikarya</taxon>
        <taxon>Ascomycota</taxon>
        <taxon>Saccharomycotina</taxon>
        <taxon>Pichiomycetes</taxon>
        <taxon>Pichiales</taxon>
        <taxon>Pichiaceae</taxon>
        <taxon>Pichia</taxon>
    </lineage>
</organism>
<keyword evidence="6" id="KW-1185">Reference proteome</keyword>
<evidence type="ECO:0000313" key="5">
    <source>
        <dbReference type="EMBL" id="ODQ44091.1"/>
    </source>
</evidence>
<feature type="repeat" description="WD" evidence="4">
    <location>
        <begin position="54"/>
        <end position="95"/>
    </location>
</feature>
<dbReference type="InterPro" id="IPR015943">
    <property type="entry name" value="WD40/YVTN_repeat-like_dom_sf"/>
</dbReference>
<proteinExistence type="inferred from homology"/>
<dbReference type="InterPro" id="IPR001680">
    <property type="entry name" value="WD40_rpt"/>
</dbReference>
<evidence type="ECO:0000256" key="1">
    <source>
        <dbReference type="ARBA" id="ARBA00022574"/>
    </source>
</evidence>
<dbReference type="AlphaFoldDB" id="A0A1E3ND92"/>
<dbReference type="PANTHER" id="PTHR19856">
    <property type="entry name" value="WD-REPEATCONTAINING PROTEIN WDR1"/>
    <property type="match status" value="1"/>
</dbReference>
<feature type="repeat" description="WD" evidence="4">
    <location>
        <begin position="560"/>
        <end position="594"/>
    </location>
</feature>
<dbReference type="GO" id="GO:0051016">
    <property type="term" value="P:barbed-end actin filament capping"/>
    <property type="evidence" value="ECO:0007669"/>
    <property type="project" value="EnsemblFungi"/>
</dbReference>
<dbReference type="Gene3D" id="2.130.10.10">
    <property type="entry name" value="YVTN repeat-like/Quinoprotein amine dehydrogenase"/>
    <property type="match status" value="2"/>
</dbReference>
<protein>
    <submittedName>
        <fullName evidence="5">Uncharacterized protein</fullName>
    </submittedName>
</protein>
<dbReference type="Proteomes" id="UP000094455">
    <property type="component" value="Unassembled WGS sequence"/>
</dbReference>
<dbReference type="OrthoDB" id="2306at2759"/>
<dbReference type="Pfam" id="PF00400">
    <property type="entry name" value="WD40"/>
    <property type="match status" value="5"/>
</dbReference>
<feature type="repeat" description="WD" evidence="4">
    <location>
        <begin position="517"/>
        <end position="558"/>
    </location>
</feature>
<dbReference type="GeneID" id="30179787"/>
<keyword evidence="1 4" id="KW-0853">WD repeat</keyword>
<evidence type="ECO:0000256" key="3">
    <source>
        <dbReference type="ARBA" id="ARBA00038366"/>
    </source>
</evidence>
<dbReference type="EMBL" id="KV454009">
    <property type="protein sequence ID" value="ODQ44091.1"/>
    <property type="molecule type" value="Genomic_DNA"/>
</dbReference>
<dbReference type="RefSeq" id="XP_019015204.1">
    <property type="nucleotide sequence ID" value="XM_019163100.1"/>
</dbReference>
<reference evidence="5 6" key="1">
    <citation type="journal article" date="2016" name="Proc. Natl. Acad. Sci. U.S.A.">
        <title>Comparative genomics of biotechnologically important yeasts.</title>
        <authorList>
            <person name="Riley R."/>
            <person name="Haridas S."/>
            <person name="Wolfe K.H."/>
            <person name="Lopes M.R."/>
            <person name="Hittinger C.T."/>
            <person name="Goeker M."/>
            <person name="Salamov A.A."/>
            <person name="Wisecaver J.H."/>
            <person name="Long T.M."/>
            <person name="Calvey C.H."/>
            <person name="Aerts A.L."/>
            <person name="Barry K.W."/>
            <person name="Choi C."/>
            <person name="Clum A."/>
            <person name="Coughlan A.Y."/>
            <person name="Deshpande S."/>
            <person name="Douglass A.P."/>
            <person name="Hanson S.J."/>
            <person name="Klenk H.-P."/>
            <person name="LaButti K.M."/>
            <person name="Lapidus A."/>
            <person name="Lindquist E.A."/>
            <person name="Lipzen A.M."/>
            <person name="Meier-Kolthoff J.P."/>
            <person name="Ohm R.A."/>
            <person name="Otillar R.P."/>
            <person name="Pangilinan J.L."/>
            <person name="Peng Y."/>
            <person name="Rokas A."/>
            <person name="Rosa C.A."/>
            <person name="Scheuner C."/>
            <person name="Sibirny A.A."/>
            <person name="Slot J.C."/>
            <person name="Stielow J.B."/>
            <person name="Sun H."/>
            <person name="Kurtzman C.P."/>
            <person name="Blackwell M."/>
            <person name="Grigoriev I.V."/>
            <person name="Jeffries T.W."/>
        </authorList>
    </citation>
    <scope>NUCLEOTIDE SEQUENCE [LARGE SCALE GENOMIC DNA]</scope>
    <source>
        <strain evidence="5 6">NRRL Y-2026</strain>
    </source>
</reference>
<dbReference type="FunFam" id="2.130.10.10:FF:000102">
    <property type="entry name" value="Actin-interacting protein 1"/>
    <property type="match status" value="1"/>
</dbReference>
<sequence length="594" mass="66092">MSITPKKTIVGNPSTKRAFTTQLSYDKTRNRLIYPSGKCVVLRSLDQGGESWVFNGHKYPVSVAKVSPSGFYVASGDESGNVLVWDCSQPEMIVKSEFKILSNRINDLAWDADSKRIIAVGNGSDTFGHCFTFDSGNSIGEISGHSSQINSVAIKTTRPYSAFTVGDDSNVVFLKGPPFKFNQSNKTIHTNFVKMVKFSPNGKLAASVGVDRIIALFDGNTGEVVKSFKDLSKGGIYAVDWIDDESFLIASADAYLRIVNIEGKVVKEWNLKYQVESQFLGCAVVGEDKFIGLTLGGTLYVFSKESSDPVEIINAHQVSVTSMAKLKESDEIFTGSYDGKILKHLVENNEDTLITGDEHKGLVVSIKEIPDVSKSLFSISWDDKLKLISERLEISTVDDLKKQPVDLKLNTKFAAVLFEDGIRFYDFNGKPISEKRLDYEASSIDVSEKFIIVTDAKNFQVHIYDTDLKVLNEVNYLRSKPTVLSISSNEEYLACGDIQGKILLYSLTDYTLITSRWAFHTSKINSIKWSPGDRYCLSGSLDTNIFIYSVEKPSRNIKFLNAHKEGVNCVEWINEDVIVSAGSDSCIKYWDIKH</sequence>
<dbReference type="InterPro" id="IPR036322">
    <property type="entry name" value="WD40_repeat_dom_sf"/>
</dbReference>
<dbReference type="STRING" id="763406.A0A1E3ND92"/>
<gene>
    <name evidence="5" type="ORF">PICMEDRAFT_37702</name>
</gene>
<dbReference type="GO" id="GO:0005884">
    <property type="term" value="C:actin filament"/>
    <property type="evidence" value="ECO:0007669"/>
    <property type="project" value="EnsemblFungi"/>
</dbReference>